<dbReference type="PANTHER" id="PTHR45826">
    <property type="entry name" value="POLYAMINE TRANSPORTER PUT1"/>
    <property type="match status" value="1"/>
</dbReference>
<reference evidence="10" key="2">
    <citation type="submission" date="2019-07" db="EMBL/GenBank/DDBJ databases">
        <authorList>
            <person name="Yang Y."/>
            <person name="Bocs S."/>
            <person name="Baudouin L."/>
        </authorList>
    </citation>
    <scope>NUCLEOTIDE SEQUENCE</scope>
    <source>
        <tissue evidence="10">Spear leaf of Hainan Tall coconut</tissue>
    </source>
</reference>
<evidence type="ECO:0008006" key="12">
    <source>
        <dbReference type="Google" id="ProtNLM"/>
    </source>
</evidence>
<keyword evidence="3" id="KW-1003">Cell membrane</keyword>
<dbReference type="GO" id="GO:0005886">
    <property type="term" value="C:plasma membrane"/>
    <property type="evidence" value="ECO:0007669"/>
    <property type="project" value="UniProtKB-SubCell"/>
</dbReference>
<evidence type="ECO:0000313" key="11">
    <source>
        <dbReference type="Proteomes" id="UP000797356"/>
    </source>
</evidence>
<keyword evidence="4 9" id="KW-0812">Transmembrane</keyword>
<evidence type="ECO:0000256" key="4">
    <source>
        <dbReference type="ARBA" id="ARBA00022692"/>
    </source>
</evidence>
<evidence type="ECO:0000256" key="3">
    <source>
        <dbReference type="ARBA" id="ARBA00022475"/>
    </source>
</evidence>
<evidence type="ECO:0000313" key="10">
    <source>
        <dbReference type="EMBL" id="KAG1355427.1"/>
    </source>
</evidence>
<accession>A0A8K0IH56</accession>
<feature type="transmembrane region" description="Helical" evidence="9">
    <location>
        <begin position="49"/>
        <end position="72"/>
    </location>
</feature>
<dbReference type="EMBL" id="CM017878">
    <property type="protein sequence ID" value="KAG1355427.1"/>
    <property type="molecule type" value="Genomic_DNA"/>
</dbReference>
<evidence type="ECO:0000256" key="1">
    <source>
        <dbReference type="ARBA" id="ARBA00004651"/>
    </source>
</evidence>
<keyword evidence="2" id="KW-0813">Transport</keyword>
<evidence type="ECO:0000256" key="2">
    <source>
        <dbReference type="ARBA" id="ARBA00022448"/>
    </source>
</evidence>
<evidence type="ECO:0000256" key="8">
    <source>
        <dbReference type="ARBA" id="ARBA00024041"/>
    </source>
</evidence>
<evidence type="ECO:0000256" key="7">
    <source>
        <dbReference type="ARBA" id="ARBA00023136"/>
    </source>
</evidence>
<evidence type="ECO:0000256" key="9">
    <source>
        <dbReference type="SAM" id="Phobius"/>
    </source>
</evidence>
<dbReference type="Pfam" id="PF13520">
    <property type="entry name" value="AA_permease_2"/>
    <property type="match status" value="1"/>
</dbReference>
<dbReference type="GO" id="GO:0015293">
    <property type="term" value="F:symporter activity"/>
    <property type="evidence" value="ECO:0007669"/>
    <property type="project" value="UniProtKB-KW"/>
</dbReference>
<keyword evidence="11" id="KW-1185">Reference proteome</keyword>
<dbReference type="OrthoDB" id="1578466at2759"/>
<gene>
    <name evidence="10" type="ORF">COCNU_07G015390</name>
</gene>
<name>A0A8K0IH56_COCNU</name>
<proteinExistence type="inferred from homology"/>
<dbReference type="Proteomes" id="UP000797356">
    <property type="component" value="Chromosome 7"/>
</dbReference>
<reference evidence="10" key="1">
    <citation type="journal article" date="2017" name="Gigascience">
        <title>The genome draft of coconut (Cocos nucifera).</title>
        <authorList>
            <person name="Xiao Y."/>
            <person name="Xu P."/>
            <person name="Fan H."/>
            <person name="Baudouin L."/>
            <person name="Xia W."/>
            <person name="Bocs S."/>
            <person name="Xu J."/>
            <person name="Li Q."/>
            <person name="Guo A."/>
            <person name="Zhou L."/>
            <person name="Li J."/>
            <person name="Wu Y."/>
            <person name="Ma Z."/>
            <person name="Armero A."/>
            <person name="Issali A.E."/>
            <person name="Liu N."/>
            <person name="Peng M."/>
            <person name="Yang Y."/>
        </authorList>
    </citation>
    <scope>NUCLEOTIDE SEQUENCE</scope>
    <source>
        <tissue evidence="10">Spear leaf of Hainan Tall coconut</tissue>
    </source>
</reference>
<evidence type="ECO:0000256" key="6">
    <source>
        <dbReference type="ARBA" id="ARBA00022989"/>
    </source>
</evidence>
<protein>
    <recommendedName>
        <fullName evidence="12">Amino acid permease</fullName>
    </recommendedName>
</protein>
<dbReference type="PANTHER" id="PTHR45826:SF2">
    <property type="entry name" value="AMINO ACID TRANSPORTER"/>
    <property type="match status" value="1"/>
</dbReference>
<dbReference type="InterPro" id="IPR002293">
    <property type="entry name" value="AA/rel_permease1"/>
</dbReference>
<dbReference type="GO" id="GO:0015203">
    <property type="term" value="F:polyamine transmembrane transporter activity"/>
    <property type="evidence" value="ECO:0007669"/>
    <property type="project" value="UniProtKB-ARBA"/>
</dbReference>
<dbReference type="Gene3D" id="1.20.1740.10">
    <property type="entry name" value="Amino acid/polyamine transporter I"/>
    <property type="match status" value="1"/>
</dbReference>
<feature type="transmembrane region" description="Helical" evidence="9">
    <location>
        <begin position="142"/>
        <end position="159"/>
    </location>
</feature>
<dbReference type="AlphaFoldDB" id="A0A8K0IH56"/>
<keyword evidence="5" id="KW-0769">Symport</keyword>
<comment type="subcellular location">
    <subcellularLocation>
        <location evidence="1">Cell membrane</location>
        <topology evidence="1">Multi-pass membrane protein</topology>
    </subcellularLocation>
</comment>
<comment type="caution">
    <text evidence="10">The sequence shown here is derived from an EMBL/GenBank/DDBJ whole genome shotgun (WGS) entry which is preliminary data.</text>
</comment>
<feature type="transmembrane region" description="Helical" evidence="9">
    <location>
        <begin position="93"/>
        <end position="114"/>
    </location>
</feature>
<sequence>MEPTEVEVVTEAEVQKVIKAEAVEVAKIVALTPIAIREVDNPSKSLPKALFYAAILIILSYLYPLLIGTGAIPLDRKLWTDGYFSDIAKIIGGVWLTWWMQGAAAASNMGMFIAKMSSYSYQLLRMAELGMPPKFFSMRSRYGTPLVGIMFSASGVLLLS</sequence>
<evidence type="ECO:0000256" key="5">
    <source>
        <dbReference type="ARBA" id="ARBA00022847"/>
    </source>
</evidence>
<keyword evidence="6 9" id="KW-1133">Transmembrane helix</keyword>
<keyword evidence="7 9" id="KW-0472">Membrane</keyword>
<comment type="similarity">
    <text evidence="8">Belongs to the amino acid-polyamine-organocation (APC) superfamily. Polyamine:cation symporter (PHS) (TC 2.A.3.12) family.</text>
</comment>
<organism evidence="10 11">
    <name type="scientific">Cocos nucifera</name>
    <name type="common">Coconut palm</name>
    <dbReference type="NCBI Taxonomy" id="13894"/>
    <lineage>
        <taxon>Eukaryota</taxon>
        <taxon>Viridiplantae</taxon>
        <taxon>Streptophyta</taxon>
        <taxon>Embryophyta</taxon>
        <taxon>Tracheophyta</taxon>
        <taxon>Spermatophyta</taxon>
        <taxon>Magnoliopsida</taxon>
        <taxon>Liliopsida</taxon>
        <taxon>Arecaceae</taxon>
        <taxon>Arecoideae</taxon>
        <taxon>Cocoseae</taxon>
        <taxon>Attaleinae</taxon>
        <taxon>Cocos</taxon>
    </lineage>
</organism>
<dbReference type="InterPro" id="IPR044566">
    <property type="entry name" value="RMV1-like"/>
</dbReference>